<evidence type="ECO:0000313" key="1">
    <source>
        <dbReference type="EMBL" id="KAJ5588197.1"/>
    </source>
</evidence>
<dbReference type="Gene3D" id="1.20.5.340">
    <property type="match status" value="1"/>
</dbReference>
<accession>A0AAD6GT33</accession>
<sequence length="213" mass="23082">MSTKMGRSGRYSTLLLETNGKGAMALLLDRREDQSAITEEVVKAAAGNRGNGEEVTTMLLDRGGDKLIITEKIVVEVAVENEENGLNRGGDKITITDEAMSIIARIVADKAMESPLGRQQKLEAIDAHSDLVIDELAERRSFSFQCVATMTGYGWGESMIIASTVDVLDISDQRRDSTSSTRDGSLGWPANILPAPFPQQTLRHLVLIPGPVP</sequence>
<dbReference type="InterPro" id="IPR055530">
    <property type="entry name" value="DUF7104"/>
</dbReference>
<dbReference type="Pfam" id="PF23397">
    <property type="entry name" value="DUF7104"/>
    <property type="match status" value="3"/>
</dbReference>
<dbReference type="GeneID" id="81592171"/>
<evidence type="ECO:0000313" key="2">
    <source>
        <dbReference type="Proteomes" id="UP001213799"/>
    </source>
</evidence>
<reference evidence="1" key="2">
    <citation type="submission" date="2023-01" db="EMBL/GenBank/DDBJ databases">
        <authorList>
            <person name="Petersen C."/>
        </authorList>
    </citation>
    <scope>NUCLEOTIDE SEQUENCE</scope>
    <source>
        <strain evidence="1">IBT 12815</strain>
    </source>
</reference>
<dbReference type="AlphaFoldDB" id="A0AAD6GT33"/>
<name>A0AAD6GT33_9EURO</name>
<dbReference type="RefSeq" id="XP_056747216.1">
    <property type="nucleotide sequence ID" value="XM_056901929.1"/>
</dbReference>
<dbReference type="Proteomes" id="UP001213799">
    <property type="component" value="Unassembled WGS sequence"/>
</dbReference>
<reference evidence="1" key="1">
    <citation type="journal article" date="2023" name="IMA Fungus">
        <title>Comparative genomic study of the Penicillium genus elucidates a diverse pangenome and 15 lateral gene transfer events.</title>
        <authorList>
            <person name="Petersen C."/>
            <person name="Sorensen T."/>
            <person name="Nielsen M.R."/>
            <person name="Sondergaard T.E."/>
            <person name="Sorensen J.L."/>
            <person name="Fitzpatrick D.A."/>
            <person name="Frisvad J.C."/>
            <person name="Nielsen K.L."/>
        </authorList>
    </citation>
    <scope>NUCLEOTIDE SEQUENCE</scope>
    <source>
        <strain evidence="1">IBT 12815</strain>
    </source>
</reference>
<proteinExistence type="predicted"/>
<keyword evidence="2" id="KW-1185">Reference proteome</keyword>
<organism evidence="1 2">
    <name type="scientific">Penicillium hordei</name>
    <dbReference type="NCBI Taxonomy" id="40994"/>
    <lineage>
        <taxon>Eukaryota</taxon>
        <taxon>Fungi</taxon>
        <taxon>Dikarya</taxon>
        <taxon>Ascomycota</taxon>
        <taxon>Pezizomycotina</taxon>
        <taxon>Eurotiomycetes</taxon>
        <taxon>Eurotiomycetidae</taxon>
        <taxon>Eurotiales</taxon>
        <taxon>Aspergillaceae</taxon>
        <taxon>Penicillium</taxon>
    </lineage>
</organism>
<comment type="caution">
    <text evidence="1">The sequence shown here is derived from an EMBL/GenBank/DDBJ whole genome shotgun (WGS) entry which is preliminary data.</text>
</comment>
<gene>
    <name evidence="1" type="ORF">N7537_010875</name>
</gene>
<protein>
    <submittedName>
        <fullName evidence="1">NACHT domain-containing protein</fullName>
    </submittedName>
</protein>
<dbReference type="EMBL" id="JAQJAE010000006">
    <property type="protein sequence ID" value="KAJ5588197.1"/>
    <property type="molecule type" value="Genomic_DNA"/>
</dbReference>